<dbReference type="AlphaFoldDB" id="A0AAE4C952"/>
<dbReference type="PANTHER" id="PTHR30346">
    <property type="entry name" value="TRANSCRIPTIONAL DUAL REGULATOR HCAR-RELATED"/>
    <property type="match status" value="1"/>
</dbReference>
<dbReference type="FunFam" id="1.10.10.10:FF:000001">
    <property type="entry name" value="LysR family transcriptional regulator"/>
    <property type="match status" value="1"/>
</dbReference>
<dbReference type="GO" id="GO:0003700">
    <property type="term" value="F:DNA-binding transcription factor activity"/>
    <property type="evidence" value="ECO:0007669"/>
    <property type="project" value="InterPro"/>
</dbReference>
<dbReference type="Gene3D" id="3.40.190.10">
    <property type="entry name" value="Periplasmic binding protein-like II"/>
    <property type="match status" value="2"/>
</dbReference>
<dbReference type="Gene3D" id="1.10.10.10">
    <property type="entry name" value="Winged helix-like DNA-binding domain superfamily/Winged helix DNA-binding domain"/>
    <property type="match status" value="1"/>
</dbReference>
<dbReference type="InterPro" id="IPR005119">
    <property type="entry name" value="LysR_subst-bd"/>
</dbReference>
<reference evidence="6" key="1">
    <citation type="submission" date="2023-07" db="EMBL/GenBank/DDBJ databases">
        <title>Sequencing the genomes of 1000 actinobacteria strains.</title>
        <authorList>
            <person name="Klenk H.-P."/>
        </authorList>
    </citation>
    <scope>NUCLEOTIDE SEQUENCE</scope>
    <source>
        <strain evidence="6">DSM 44707</strain>
    </source>
</reference>
<gene>
    <name evidence="6" type="ORF">J2S41_002160</name>
</gene>
<keyword evidence="7" id="KW-1185">Reference proteome</keyword>
<dbReference type="Proteomes" id="UP001183643">
    <property type="component" value="Unassembled WGS sequence"/>
</dbReference>
<dbReference type="Gene3D" id="3.40.190.290">
    <property type="match status" value="1"/>
</dbReference>
<keyword evidence="3 6" id="KW-0238">DNA-binding</keyword>
<dbReference type="InterPro" id="IPR036388">
    <property type="entry name" value="WH-like_DNA-bd_sf"/>
</dbReference>
<dbReference type="GO" id="GO:0032993">
    <property type="term" value="C:protein-DNA complex"/>
    <property type="evidence" value="ECO:0007669"/>
    <property type="project" value="TreeGrafter"/>
</dbReference>
<dbReference type="SUPFAM" id="SSF53850">
    <property type="entry name" value="Periplasmic binding protein-like II"/>
    <property type="match status" value="1"/>
</dbReference>
<evidence type="ECO:0000256" key="2">
    <source>
        <dbReference type="ARBA" id="ARBA00023015"/>
    </source>
</evidence>
<dbReference type="PRINTS" id="PR00039">
    <property type="entry name" value="HTHLYSR"/>
</dbReference>
<dbReference type="Pfam" id="PF03466">
    <property type="entry name" value="LysR_substrate"/>
    <property type="match status" value="1"/>
</dbReference>
<keyword evidence="2" id="KW-0805">Transcription regulation</keyword>
<dbReference type="CDD" id="cd08414">
    <property type="entry name" value="PBP2_LTTR_aromatics_like"/>
    <property type="match status" value="1"/>
</dbReference>
<organism evidence="6 7">
    <name type="scientific">Catenuloplanes atrovinosus</name>
    <dbReference type="NCBI Taxonomy" id="137266"/>
    <lineage>
        <taxon>Bacteria</taxon>
        <taxon>Bacillati</taxon>
        <taxon>Actinomycetota</taxon>
        <taxon>Actinomycetes</taxon>
        <taxon>Micromonosporales</taxon>
        <taxon>Micromonosporaceae</taxon>
        <taxon>Catenuloplanes</taxon>
    </lineage>
</organism>
<evidence type="ECO:0000256" key="4">
    <source>
        <dbReference type="ARBA" id="ARBA00023163"/>
    </source>
</evidence>
<dbReference type="Pfam" id="PF00126">
    <property type="entry name" value="HTH_1"/>
    <property type="match status" value="1"/>
</dbReference>
<keyword evidence="4" id="KW-0804">Transcription</keyword>
<dbReference type="EMBL" id="JAVDYB010000001">
    <property type="protein sequence ID" value="MDR7275382.1"/>
    <property type="molecule type" value="Genomic_DNA"/>
</dbReference>
<dbReference type="PROSITE" id="PS50931">
    <property type="entry name" value="HTH_LYSR"/>
    <property type="match status" value="1"/>
</dbReference>
<dbReference type="RefSeq" id="WP_310366283.1">
    <property type="nucleotide sequence ID" value="NZ_JAVDYB010000001.1"/>
</dbReference>
<evidence type="ECO:0000256" key="3">
    <source>
        <dbReference type="ARBA" id="ARBA00023125"/>
    </source>
</evidence>
<evidence type="ECO:0000256" key="1">
    <source>
        <dbReference type="ARBA" id="ARBA00009437"/>
    </source>
</evidence>
<evidence type="ECO:0000259" key="5">
    <source>
        <dbReference type="PROSITE" id="PS50931"/>
    </source>
</evidence>
<proteinExistence type="inferred from homology"/>
<dbReference type="GO" id="GO:0003677">
    <property type="term" value="F:DNA binding"/>
    <property type="evidence" value="ECO:0007669"/>
    <property type="project" value="UniProtKB-KW"/>
</dbReference>
<dbReference type="SUPFAM" id="SSF46785">
    <property type="entry name" value="Winged helix' DNA-binding domain"/>
    <property type="match status" value="1"/>
</dbReference>
<comment type="caution">
    <text evidence="6">The sequence shown here is derived from an EMBL/GenBank/DDBJ whole genome shotgun (WGS) entry which is preliminary data.</text>
</comment>
<protein>
    <submittedName>
        <fullName evidence="6">DNA-binding transcriptional LysR family regulator</fullName>
    </submittedName>
</protein>
<feature type="domain" description="HTH lysR-type" evidence="5">
    <location>
        <begin position="4"/>
        <end position="61"/>
    </location>
</feature>
<evidence type="ECO:0000313" key="7">
    <source>
        <dbReference type="Proteomes" id="UP001183643"/>
    </source>
</evidence>
<evidence type="ECO:0000313" key="6">
    <source>
        <dbReference type="EMBL" id="MDR7275382.1"/>
    </source>
</evidence>
<sequence length="282" mass="30134">MDDVETRELRYFVAVAEELHFGRAADRLGIAQPPLSRAIRRLEHRLGVPLLARTSRSVRLTPAGETLLHEGRAALNGVAAAVRRTRRAGRDTPALVLALKAGGDSGLLRAILRGYAERPGSVPVELVFSVHERAAMVRDGRADLALLHHPQNDLTGLDSAPLHTEPRMLALAEDHPLAARESITLADLDGLPMPRWPEAADPGPGPMVTEVGELLHLVVLGRAVSLVTESAARRPYAGVAYRPVVDAAPATLVVAWPEGSRSRRIAGFVEAARAVTSALSPG</sequence>
<accession>A0AAE4C952</accession>
<dbReference type="PANTHER" id="PTHR30346:SF0">
    <property type="entry name" value="HCA OPERON TRANSCRIPTIONAL ACTIVATOR HCAR"/>
    <property type="match status" value="1"/>
</dbReference>
<comment type="similarity">
    <text evidence="1">Belongs to the LysR transcriptional regulatory family.</text>
</comment>
<dbReference type="InterPro" id="IPR000847">
    <property type="entry name" value="LysR_HTH_N"/>
</dbReference>
<name>A0AAE4C952_9ACTN</name>
<dbReference type="InterPro" id="IPR036390">
    <property type="entry name" value="WH_DNA-bd_sf"/>
</dbReference>